<proteinExistence type="predicted"/>
<dbReference type="Proteomes" id="UP001140096">
    <property type="component" value="Unassembled WGS sequence"/>
</dbReference>
<keyword evidence="2" id="KW-1185">Reference proteome</keyword>
<sequence length="602" mass="65207">DPTVDISNLPKYQDVDLKQQVPPLYPRQQVPDTAASQLYSATPSETHGSFGFQRRVSPWSHARSHDSEADLVATVKYSPTATGHSLESLSLSDIGMMEDEEEVSGSSERNMHHGMALGSERNMHRHRTSHGSERNMHHHRTSHGSARNMHRRRSGGSAKEGPTLRDIYDLLKKTVSSIDAQRPHDVGAMSFSEEKFGTASSMHVPPQLQSGAHEWGEQRPAAPTPRRSRHFPTEYRDDAASESEESVPATAAAAAARHDGQSRVRAYLQRYISESAIGQSYASGHNAIAHRGSAPPVLSTREEPKAAEAKAEEEKDAEQILVDLLSFVSGNTSGDVATVLGRRLPAALGDKLRELARVLAQATNERKPANGNKPATPPLVDEAVQTETPAAAKDEGLRAELLRLQREILDKFDEYRAEVDQLRSEVRGSLPPLSPSVAPHDSVSAVAERMTSPAKAAYSVPTTARNRQRHMVQWLGQQQQQQQQGVAPFDSPTKRAPPSSSRGALNGSPLNNLGSSSRRSSARRKAGVAEDADDDVVGLGVPKRMGGGGDDVDDDDDALSDTSTTVPGRMAMRSPVDAAPLRQAVRHQAVSPWDGHSDLLAT</sequence>
<accession>A0ACC1L1I7</accession>
<dbReference type="EMBL" id="JANBUP010002759">
    <property type="protein sequence ID" value="KAJ2799079.1"/>
    <property type="molecule type" value="Genomic_DNA"/>
</dbReference>
<feature type="non-terminal residue" evidence="1">
    <location>
        <position position="1"/>
    </location>
</feature>
<organism evidence="1 2">
    <name type="scientific">Coemansia furcata</name>
    <dbReference type="NCBI Taxonomy" id="417177"/>
    <lineage>
        <taxon>Eukaryota</taxon>
        <taxon>Fungi</taxon>
        <taxon>Fungi incertae sedis</taxon>
        <taxon>Zoopagomycota</taxon>
        <taxon>Kickxellomycotina</taxon>
        <taxon>Kickxellomycetes</taxon>
        <taxon>Kickxellales</taxon>
        <taxon>Kickxellaceae</taxon>
        <taxon>Coemansia</taxon>
    </lineage>
</organism>
<evidence type="ECO:0000313" key="2">
    <source>
        <dbReference type="Proteomes" id="UP001140096"/>
    </source>
</evidence>
<reference evidence="1" key="1">
    <citation type="submission" date="2022-07" db="EMBL/GenBank/DDBJ databases">
        <title>Phylogenomic reconstructions and comparative analyses of Kickxellomycotina fungi.</title>
        <authorList>
            <person name="Reynolds N.K."/>
            <person name="Stajich J.E."/>
            <person name="Barry K."/>
            <person name="Grigoriev I.V."/>
            <person name="Crous P."/>
            <person name="Smith M.E."/>
        </authorList>
    </citation>
    <scope>NUCLEOTIDE SEQUENCE</scope>
    <source>
        <strain evidence="1">CBS 102833</strain>
    </source>
</reference>
<name>A0ACC1L1I7_9FUNG</name>
<protein>
    <submittedName>
        <fullName evidence="1">Uncharacterized protein</fullName>
    </submittedName>
</protein>
<gene>
    <name evidence="1" type="ORF">H4S07_005536</name>
</gene>
<comment type="caution">
    <text evidence="1">The sequence shown here is derived from an EMBL/GenBank/DDBJ whole genome shotgun (WGS) entry which is preliminary data.</text>
</comment>
<feature type="non-terminal residue" evidence="1">
    <location>
        <position position="602"/>
    </location>
</feature>
<evidence type="ECO:0000313" key="1">
    <source>
        <dbReference type="EMBL" id="KAJ2799079.1"/>
    </source>
</evidence>